<evidence type="ECO:0000313" key="3">
    <source>
        <dbReference type="Proteomes" id="UP001145087"/>
    </source>
</evidence>
<name>A0A9X3F7I7_9BACT</name>
<dbReference type="Pfam" id="PF19815">
    <property type="entry name" value="DUF6298"/>
    <property type="match status" value="1"/>
</dbReference>
<dbReference type="EMBL" id="JAPOHD010000030">
    <property type="protein sequence ID" value="MCY1721969.1"/>
    <property type="molecule type" value="Genomic_DNA"/>
</dbReference>
<sequence length="1047" mass="118220">MYSLNFNKNLLVKGRICILPLLFLLIPAVVFAQKYDLPSIRYVKNKLVYEADSLGNKIPDYSYCGYRLSEDVIPQVPVKVVVENRSADATLDIQNAINYVAGLPLNSDGFRGAVLFEEGIYSVSGRLKITASGIVLRGSGEKTILKAAGVNRETLIRVVGKKDFKTKHSTAILNSYVPVNSYEVKVDNGNDFHAGESVFIRRPSTKAWIDKLEMNDFGGETGWLGWKPGQRDIVWEREIVQVKGNTITLNAPLTASIEEKYGSGKITSVTWPGRISNIGIENLTLESEYNDTNQKDENHCWFGITMENCKDVWVRQVKFRHFAGSAVAIYESGSRITVEDCISTEPISEIAGQRRNTFFTMGQQTLFLRCYAENGVHDFSTGFCAVGPNAFVQCESVNASGFSGAQDSWATGVLFDIVSADGQALSFKNRGQDGQGAGWTAANSMFWQCSAGRIECYAPPTAQNYAYGAWSQFAGNGMWHEENSHVKPRSLFFAQLASRTGKNLSVFQSQILPFEGESTSSPTIEQAKEFTAQSFESPIQLIEFIKEASERNPILTERKDAISISAVKIEKKISKPEINPTAVENGWLVQGENILKGFRLDVPWWRGNPRPFAAEKARPAITRYVPGRVGKGYTDDLQQVVDQMVERNSVAVHHNYGLWYDRRRDDHERVKRFDSESWAPFYEQPFSRSGQGEAWDKLSKYDLTKYNPFYWNRLKEFAELAEEKGKILIHQNYFQHNILEAGAHWTDSPWRPANNINDTGFPEPPPYAGDKRIYVAEQFYDITHPVRRELHRLYIRQCLDNFKGRSNVIQSLSAEYTGPLHFVEFWLDVISEWEQETGNDVLVALSATKDVQDAILADEVRSKLVDIIDIRYWAYRANGTVYAPEGGKNLAPRQHARKIEPGKRSFESVYRGVAEYRTKFPDKVVIHSEGHYSDHGWAIFMAGGSLPVLPQKTNEEFLKAAVYMHPFSTGDSKLVGLQNENDGMILFASQKHSISVDLKKYNEKYEVRFLKPSSGELLTEKEEIAGGNELEVKLPALEKIIIWIKKK</sequence>
<dbReference type="RefSeq" id="WP_343334299.1">
    <property type="nucleotide sequence ID" value="NZ_JAPOHD010000030.1"/>
</dbReference>
<reference evidence="2" key="1">
    <citation type="submission" date="2022-11" db="EMBL/GenBank/DDBJ databases">
        <title>Marilongibacter aestuarii gen. nov., sp. nov., isolated from tidal flat sediment.</title>
        <authorList>
            <person name="Jiayan W."/>
        </authorList>
    </citation>
    <scope>NUCLEOTIDE SEQUENCE</scope>
    <source>
        <strain evidence="2">Z1-6</strain>
    </source>
</reference>
<evidence type="ECO:0000259" key="1">
    <source>
        <dbReference type="Pfam" id="PF19815"/>
    </source>
</evidence>
<accession>A0A9X3F7I7</accession>
<dbReference type="InterPro" id="IPR012334">
    <property type="entry name" value="Pectin_lyas_fold"/>
</dbReference>
<dbReference type="InterPro" id="IPR011050">
    <property type="entry name" value="Pectin_lyase_fold/virulence"/>
</dbReference>
<dbReference type="AlphaFoldDB" id="A0A9X3F7I7"/>
<proteinExistence type="predicted"/>
<organism evidence="2 3">
    <name type="scientific">Draconibacterium aestuarii</name>
    <dbReference type="NCBI Taxonomy" id="2998507"/>
    <lineage>
        <taxon>Bacteria</taxon>
        <taxon>Pseudomonadati</taxon>
        <taxon>Bacteroidota</taxon>
        <taxon>Bacteroidia</taxon>
        <taxon>Marinilabiliales</taxon>
        <taxon>Prolixibacteraceae</taxon>
        <taxon>Draconibacterium</taxon>
    </lineage>
</organism>
<dbReference type="InterPro" id="IPR046265">
    <property type="entry name" value="DUF6298"/>
</dbReference>
<comment type="caution">
    <text evidence="2">The sequence shown here is derived from an EMBL/GenBank/DDBJ whole genome shotgun (WGS) entry which is preliminary data.</text>
</comment>
<protein>
    <submittedName>
        <fullName evidence="2">DUF6298 domain-containing protein</fullName>
    </submittedName>
</protein>
<dbReference type="SUPFAM" id="SSF51126">
    <property type="entry name" value="Pectin lyase-like"/>
    <property type="match status" value="1"/>
</dbReference>
<keyword evidence="3" id="KW-1185">Reference proteome</keyword>
<dbReference type="Gene3D" id="2.160.20.10">
    <property type="entry name" value="Single-stranded right-handed beta-helix, Pectin lyase-like"/>
    <property type="match status" value="1"/>
</dbReference>
<dbReference type="Proteomes" id="UP001145087">
    <property type="component" value="Unassembled WGS sequence"/>
</dbReference>
<gene>
    <name evidence="2" type="ORF">OU798_16565</name>
</gene>
<feature type="domain" description="DUF6298" evidence="1">
    <location>
        <begin position="477"/>
        <end position="964"/>
    </location>
</feature>
<evidence type="ECO:0000313" key="2">
    <source>
        <dbReference type="EMBL" id="MCY1721969.1"/>
    </source>
</evidence>